<name>A0ABP1B0X1_9BRYO</name>
<dbReference type="SMART" id="SM00574">
    <property type="entry name" value="POX"/>
    <property type="match status" value="1"/>
</dbReference>
<dbReference type="PANTHER" id="PTHR11850">
    <property type="entry name" value="HOMEOBOX PROTEIN TRANSCRIPTION FACTORS"/>
    <property type="match status" value="1"/>
</dbReference>
<dbReference type="Pfam" id="PF05920">
    <property type="entry name" value="Homeobox_KN"/>
    <property type="match status" value="1"/>
</dbReference>
<feature type="compositionally biased region" description="Basic and acidic residues" evidence="10">
    <location>
        <begin position="314"/>
        <end position="328"/>
    </location>
</feature>
<dbReference type="Proteomes" id="UP001497522">
    <property type="component" value="Chromosome 18"/>
</dbReference>
<dbReference type="InterPro" id="IPR050224">
    <property type="entry name" value="TALE_homeobox"/>
</dbReference>
<evidence type="ECO:0000256" key="6">
    <source>
        <dbReference type="ARBA" id="ARBA00023163"/>
    </source>
</evidence>
<comment type="similarity">
    <text evidence="2">Belongs to the TALE/BELL homeobox family.</text>
</comment>
<evidence type="ECO:0000256" key="1">
    <source>
        <dbReference type="ARBA" id="ARBA00004123"/>
    </source>
</evidence>
<dbReference type="Gene3D" id="1.10.10.60">
    <property type="entry name" value="Homeodomain-like"/>
    <property type="match status" value="1"/>
</dbReference>
<dbReference type="InterPro" id="IPR009057">
    <property type="entry name" value="Homeodomain-like_sf"/>
</dbReference>
<evidence type="ECO:0000256" key="3">
    <source>
        <dbReference type="ARBA" id="ARBA00023015"/>
    </source>
</evidence>
<feature type="DNA-binding region" description="Homeobox" evidence="8">
    <location>
        <begin position="605"/>
        <end position="667"/>
    </location>
</feature>
<evidence type="ECO:0000313" key="13">
    <source>
        <dbReference type="Proteomes" id="UP001497522"/>
    </source>
</evidence>
<protein>
    <recommendedName>
        <fullName evidence="11">Homeobox domain-containing protein</fullName>
    </recommendedName>
</protein>
<dbReference type="InterPro" id="IPR001356">
    <property type="entry name" value="HD"/>
</dbReference>
<accession>A0ABP1B0X1</accession>
<evidence type="ECO:0000256" key="8">
    <source>
        <dbReference type="PROSITE-ProRule" id="PRU00108"/>
    </source>
</evidence>
<evidence type="ECO:0000256" key="5">
    <source>
        <dbReference type="ARBA" id="ARBA00023155"/>
    </source>
</evidence>
<feature type="coiled-coil region" evidence="9">
    <location>
        <begin position="486"/>
        <end position="513"/>
    </location>
</feature>
<evidence type="ECO:0000313" key="12">
    <source>
        <dbReference type="EMBL" id="CAK9868388.1"/>
    </source>
</evidence>
<keyword evidence="7 8" id="KW-0539">Nucleus</keyword>
<gene>
    <name evidence="12" type="ORF">CSSPJE1EN2_LOCUS11347</name>
</gene>
<dbReference type="InterPro" id="IPR008422">
    <property type="entry name" value="KN_HD"/>
</dbReference>
<dbReference type="SUPFAM" id="SSF46689">
    <property type="entry name" value="Homeodomain-like"/>
    <property type="match status" value="1"/>
</dbReference>
<dbReference type="InterPro" id="IPR006563">
    <property type="entry name" value="POX_dom"/>
</dbReference>
<evidence type="ECO:0000256" key="7">
    <source>
        <dbReference type="ARBA" id="ARBA00023242"/>
    </source>
</evidence>
<evidence type="ECO:0000259" key="11">
    <source>
        <dbReference type="PROSITE" id="PS50071"/>
    </source>
</evidence>
<evidence type="ECO:0000256" key="9">
    <source>
        <dbReference type="SAM" id="Coils"/>
    </source>
</evidence>
<proteinExistence type="inferred from homology"/>
<evidence type="ECO:0000256" key="10">
    <source>
        <dbReference type="SAM" id="MobiDB-lite"/>
    </source>
</evidence>
<keyword evidence="3" id="KW-0805">Transcription regulation</keyword>
<keyword evidence="13" id="KW-1185">Reference proteome</keyword>
<evidence type="ECO:0000256" key="2">
    <source>
        <dbReference type="ARBA" id="ARBA00006454"/>
    </source>
</evidence>
<comment type="subcellular location">
    <subcellularLocation>
        <location evidence="1 8">Nucleus</location>
    </subcellularLocation>
</comment>
<dbReference type="EMBL" id="OZ023719">
    <property type="protein sequence ID" value="CAK9868388.1"/>
    <property type="molecule type" value="Genomic_DNA"/>
</dbReference>
<dbReference type="SMART" id="SM00389">
    <property type="entry name" value="HOX"/>
    <property type="match status" value="1"/>
</dbReference>
<keyword evidence="9" id="KW-0175">Coiled coil</keyword>
<dbReference type="PROSITE" id="PS50071">
    <property type="entry name" value="HOMEOBOX_2"/>
    <property type="match status" value="1"/>
</dbReference>
<sequence length="708" mass="77612">MGGGSATDHLFMVGGPKAEGSATAASSTCFVDCINNRNDDSGNPVFFSSASSASVRQAEAVQLYYVQQNPDFSPHGYSCSNAAAASGPVTVLYSAPVSGGGGAIPASAGVHHKQLMLPCSQMMTQEQCFEPLLPAQAETHESRHLRATPVYASNQGSPCGYLKTSATENQATYGNWWNGTNVAQEHHLLQAAGTEEDASAGRSAIVHDLGQLHRETLVGDGSQGLLALSLSSQYQPQTSSSSLHLHSGRQALYAGGDVEMNTSVAAMSQTEAQTTTAAGVAVNDIITQFSSRSYPAADEPRIARVTRFRTPAPRGDDPSRSAIRHESELAGGCGGSAGRRELLLRPQQVFEFCNGSRRSDQAAEDISRIANCFATSRFLRAAQELLVEVCRVVAPMKRSKSTVHNMTNWPQQNVLQGPRNFSENMINMTQPAAQTSAIEFQAAAREPAEMGLEISSSSSAPLTPITYHPQCVAQNLVNTTAGNETREALLLKKENLLAILNEAEARHLRYQENFTVMMNSFNLHAGAETAMPYLDLAFQTMSRHFRTVRDATRKHLRVVTEALGEEDFSRAGRGETSRCQHIADHQLHCQQQALQQLGILQQHQSWRPQRGLPERAVTILRDWMTKHFLHPYPRDADKLSLAKQTCLTRSQVSNWFINARVRLWKPMVEEMYMEEQRIAAQEASERRQLAEAAGIPSKSLELFRRKLY</sequence>
<keyword evidence="6" id="KW-0804">Transcription</keyword>
<organism evidence="12 13">
    <name type="scientific">Sphagnum jensenii</name>
    <dbReference type="NCBI Taxonomy" id="128206"/>
    <lineage>
        <taxon>Eukaryota</taxon>
        <taxon>Viridiplantae</taxon>
        <taxon>Streptophyta</taxon>
        <taxon>Embryophyta</taxon>
        <taxon>Bryophyta</taxon>
        <taxon>Sphagnophytina</taxon>
        <taxon>Sphagnopsida</taxon>
        <taxon>Sphagnales</taxon>
        <taxon>Sphagnaceae</taxon>
        <taxon>Sphagnum</taxon>
    </lineage>
</organism>
<feature type="domain" description="Homeobox" evidence="11">
    <location>
        <begin position="603"/>
        <end position="666"/>
    </location>
</feature>
<feature type="region of interest" description="Disordered" evidence="10">
    <location>
        <begin position="309"/>
        <end position="331"/>
    </location>
</feature>
<keyword evidence="4 8" id="KW-0238">DNA-binding</keyword>
<reference evidence="12" key="1">
    <citation type="submission" date="2024-03" db="EMBL/GenBank/DDBJ databases">
        <authorList>
            <consortium name="ELIXIR-Norway"/>
            <consortium name="Elixir Norway"/>
        </authorList>
    </citation>
    <scope>NUCLEOTIDE SEQUENCE</scope>
</reference>
<evidence type="ECO:0000256" key="4">
    <source>
        <dbReference type="ARBA" id="ARBA00023125"/>
    </source>
</evidence>
<keyword evidence="5 8" id="KW-0371">Homeobox</keyword>
<dbReference type="CDD" id="cd00086">
    <property type="entry name" value="homeodomain"/>
    <property type="match status" value="1"/>
</dbReference>
<dbReference type="Pfam" id="PF07526">
    <property type="entry name" value="POX"/>
    <property type="match status" value="1"/>
</dbReference>